<dbReference type="Proteomes" id="UP000199420">
    <property type="component" value="Unassembled WGS sequence"/>
</dbReference>
<dbReference type="PANTHER" id="PTHR18968">
    <property type="entry name" value="THIAMINE PYROPHOSPHATE ENZYMES"/>
    <property type="match status" value="1"/>
</dbReference>
<dbReference type="GO" id="GO:0003984">
    <property type="term" value="F:acetolactate synthase activity"/>
    <property type="evidence" value="ECO:0007669"/>
    <property type="project" value="UniProtKB-EC"/>
</dbReference>
<keyword evidence="5 11" id="KW-0028">Amino-acid biosynthesis</keyword>
<evidence type="ECO:0000256" key="9">
    <source>
        <dbReference type="ARBA" id="ARBA00023052"/>
    </source>
</evidence>
<keyword evidence="16" id="KW-1185">Reference proteome</keyword>
<dbReference type="UniPathway" id="UPA00049">
    <property type="reaction ID" value="UER00059"/>
</dbReference>
<evidence type="ECO:0000313" key="15">
    <source>
        <dbReference type="EMBL" id="SEJ26041.1"/>
    </source>
</evidence>
<comment type="similarity">
    <text evidence="3 11">Belongs to the TPP enzyme family.</text>
</comment>
<dbReference type="GO" id="GO:0009099">
    <property type="term" value="P:L-valine biosynthetic process"/>
    <property type="evidence" value="ECO:0007669"/>
    <property type="project" value="UniProtKB-UniPathway"/>
</dbReference>
<dbReference type="Pfam" id="PF02776">
    <property type="entry name" value="TPP_enzyme_N"/>
    <property type="match status" value="1"/>
</dbReference>
<evidence type="ECO:0000256" key="11">
    <source>
        <dbReference type="RuleBase" id="RU003591"/>
    </source>
</evidence>
<keyword evidence="7 11" id="KW-0479">Metal-binding</keyword>
<name>A0A1H6XA11_9GAMM</name>
<dbReference type="AlphaFoldDB" id="A0A1H6XA11"/>
<dbReference type="CDD" id="cd02015">
    <property type="entry name" value="TPP_AHAS"/>
    <property type="match status" value="1"/>
</dbReference>
<keyword evidence="9 11" id="KW-0786">Thiamine pyrophosphate</keyword>
<dbReference type="EC" id="2.2.1.6" evidence="4 11"/>
<evidence type="ECO:0000256" key="2">
    <source>
        <dbReference type="ARBA" id="ARBA00005025"/>
    </source>
</evidence>
<evidence type="ECO:0000259" key="14">
    <source>
        <dbReference type="Pfam" id="PF02776"/>
    </source>
</evidence>
<keyword evidence="8 11" id="KW-0460">Magnesium</keyword>
<keyword evidence="6 11" id="KW-0808">Transferase</keyword>
<dbReference type="NCBIfam" id="TIGR00118">
    <property type="entry name" value="acolac_lg"/>
    <property type="match status" value="1"/>
</dbReference>
<evidence type="ECO:0000256" key="3">
    <source>
        <dbReference type="ARBA" id="ARBA00007812"/>
    </source>
</evidence>
<dbReference type="EMBL" id="FNYC01000005">
    <property type="protein sequence ID" value="SEJ26041.1"/>
    <property type="molecule type" value="Genomic_DNA"/>
</dbReference>
<evidence type="ECO:0000256" key="1">
    <source>
        <dbReference type="ARBA" id="ARBA00004974"/>
    </source>
</evidence>
<dbReference type="PANTHER" id="PTHR18968:SF13">
    <property type="entry name" value="ACETOLACTATE SYNTHASE CATALYTIC SUBUNIT, MITOCHONDRIAL"/>
    <property type="match status" value="1"/>
</dbReference>
<comment type="cofactor">
    <cofactor evidence="11">
        <name>Mg(2+)</name>
        <dbReference type="ChEBI" id="CHEBI:18420"/>
    </cofactor>
    <text evidence="11">Binds 1 Mg(2+) ion per subunit.</text>
</comment>
<comment type="cofactor">
    <cofactor evidence="11">
        <name>thiamine diphosphate</name>
        <dbReference type="ChEBI" id="CHEBI:58937"/>
    </cofactor>
    <text evidence="11">Binds 1 thiamine pyrophosphate per subunit.</text>
</comment>
<sequence>MNAQPNPPAIHPRAGQPLTGAEVIVQVLADEGVQMLFGYAGGAILPVFDALYRHNATHAGEDGREPMPLVVPANEQGAGFMAAGYARASGKVGVAIVTSGPGATNMVTPVQDCMADSIPLVVVCGQVGTAALGSDAFQEAPVHHLMGACAKHVFLVTDPARLEATLRSAFMLARSGRPGPVVVDCPKDVQNAALRFHGEGELALPGYRARLRRSDQAALSDAECVAFFEALRRARRPLLYAGGGVVAAGAAPALRAFADAFGLPVTTSLMGIGAVDTRAPLALHMLGMHGTAYANYAVEDCDFLCALGARFDDRVCGAPDRFAPRARFLAQVDIDPGEVGKVKPVHWQHVGPLARALDRLTAWGRAHGVRPDLAEWHAHLARSKRDHAMNYDRASPLIQPQAVLEAIDRHAQGRAIVSTGVGQHQMWAAQWLAFREPRQWLTSGAMGTMGFGLPAAVGAQLARPDSLVIDIDGDTSIRMNAGELETIARLELPVKVLVLDNGGDGMVRQWQRLYYGGRFAASARPGRRRDFVRAAQADGFAWARRLDDRNALEQTIAAFLAFDGPAFLEVAIDPDACVYPMVGPGASYAQMVTGPHIASREAAAPLAAAGAMF</sequence>
<evidence type="ECO:0000256" key="8">
    <source>
        <dbReference type="ARBA" id="ARBA00022842"/>
    </source>
</evidence>
<comment type="catalytic activity">
    <reaction evidence="11">
        <text>2 pyruvate + H(+) = (2S)-2-acetolactate + CO2</text>
        <dbReference type="Rhea" id="RHEA:25249"/>
        <dbReference type="ChEBI" id="CHEBI:15361"/>
        <dbReference type="ChEBI" id="CHEBI:15378"/>
        <dbReference type="ChEBI" id="CHEBI:16526"/>
        <dbReference type="ChEBI" id="CHEBI:58476"/>
        <dbReference type="EC" id="2.2.1.6"/>
    </reaction>
</comment>
<dbReference type="GO" id="GO:0005948">
    <property type="term" value="C:acetolactate synthase complex"/>
    <property type="evidence" value="ECO:0007669"/>
    <property type="project" value="TreeGrafter"/>
</dbReference>
<dbReference type="InterPro" id="IPR012001">
    <property type="entry name" value="Thiamin_PyroP_enz_TPP-bd_dom"/>
</dbReference>
<evidence type="ECO:0000256" key="7">
    <source>
        <dbReference type="ARBA" id="ARBA00022723"/>
    </source>
</evidence>
<comment type="pathway">
    <text evidence="1 11">Amino-acid biosynthesis; L-isoleucine biosynthesis; L-isoleucine from 2-oxobutanoate: step 1/4.</text>
</comment>
<dbReference type="GO" id="GO:0030976">
    <property type="term" value="F:thiamine pyrophosphate binding"/>
    <property type="evidence" value="ECO:0007669"/>
    <property type="project" value="UniProtKB-UniRule"/>
</dbReference>
<evidence type="ECO:0000256" key="4">
    <source>
        <dbReference type="ARBA" id="ARBA00013145"/>
    </source>
</evidence>
<dbReference type="UniPathway" id="UPA00047">
    <property type="reaction ID" value="UER00055"/>
</dbReference>
<dbReference type="InterPro" id="IPR029061">
    <property type="entry name" value="THDP-binding"/>
</dbReference>
<gene>
    <name evidence="15" type="ORF">SAMN04487997_2866</name>
</gene>
<feature type="domain" description="Thiamine pyrophosphate enzyme TPP-binding" evidence="13">
    <location>
        <begin position="420"/>
        <end position="570"/>
    </location>
</feature>
<dbReference type="STRING" id="529704.SAMN02927913_2843"/>
<feature type="domain" description="Thiamine pyrophosphate enzyme N-terminal TPP-binding" evidence="14">
    <location>
        <begin position="19"/>
        <end position="139"/>
    </location>
</feature>
<dbReference type="FunFam" id="3.40.50.970:FF:000007">
    <property type="entry name" value="Acetolactate synthase"/>
    <property type="match status" value="1"/>
</dbReference>
<comment type="pathway">
    <text evidence="2 11">Amino-acid biosynthesis; L-valine biosynthesis; L-valine from pyruvate: step 1/4.</text>
</comment>
<dbReference type="GO" id="GO:0000287">
    <property type="term" value="F:magnesium ion binding"/>
    <property type="evidence" value="ECO:0007669"/>
    <property type="project" value="UniProtKB-UniRule"/>
</dbReference>
<evidence type="ECO:0000259" key="12">
    <source>
        <dbReference type="Pfam" id="PF00205"/>
    </source>
</evidence>
<evidence type="ECO:0000313" key="16">
    <source>
        <dbReference type="Proteomes" id="UP000199420"/>
    </source>
</evidence>
<protein>
    <recommendedName>
        <fullName evidence="4 11">Acetolactate synthase</fullName>
        <ecNumber evidence="4 11">2.2.1.6</ecNumber>
    </recommendedName>
</protein>
<organism evidence="15 16">
    <name type="scientific">Frateuria terrea</name>
    <dbReference type="NCBI Taxonomy" id="529704"/>
    <lineage>
        <taxon>Bacteria</taxon>
        <taxon>Pseudomonadati</taxon>
        <taxon>Pseudomonadota</taxon>
        <taxon>Gammaproteobacteria</taxon>
        <taxon>Lysobacterales</taxon>
        <taxon>Rhodanobacteraceae</taxon>
        <taxon>Frateuria</taxon>
    </lineage>
</organism>
<dbReference type="Gene3D" id="3.40.50.970">
    <property type="match status" value="2"/>
</dbReference>
<dbReference type="InterPro" id="IPR012000">
    <property type="entry name" value="Thiamin_PyroP_enz_cen_dom"/>
</dbReference>
<dbReference type="RefSeq" id="WP_281243900.1">
    <property type="nucleotide sequence ID" value="NZ_FNYC01000005.1"/>
</dbReference>
<proteinExistence type="inferred from homology"/>
<dbReference type="Pfam" id="PF00205">
    <property type="entry name" value="TPP_enzyme_M"/>
    <property type="match status" value="1"/>
</dbReference>
<keyword evidence="10 11" id="KW-0100">Branched-chain amino acid biosynthesis</keyword>
<dbReference type="InterPro" id="IPR012846">
    <property type="entry name" value="Acetolactate_synth_lsu"/>
</dbReference>
<feature type="domain" description="Thiamine pyrophosphate enzyme central" evidence="12">
    <location>
        <begin position="228"/>
        <end position="360"/>
    </location>
</feature>
<dbReference type="InterPro" id="IPR045229">
    <property type="entry name" value="TPP_enz"/>
</dbReference>
<evidence type="ECO:0000256" key="5">
    <source>
        <dbReference type="ARBA" id="ARBA00022605"/>
    </source>
</evidence>
<evidence type="ECO:0000256" key="10">
    <source>
        <dbReference type="ARBA" id="ARBA00023304"/>
    </source>
</evidence>
<dbReference type="SUPFAM" id="SSF52518">
    <property type="entry name" value="Thiamin diphosphate-binding fold (THDP-binding)"/>
    <property type="match status" value="2"/>
</dbReference>
<dbReference type="Pfam" id="PF02775">
    <property type="entry name" value="TPP_enzyme_C"/>
    <property type="match status" value="1"/>
</dbReference>
<dbReference type="GO" id="GO:0009097">
    <property type="term" value="P:isoleucine biosynthetic process"/>
    <property type="evidence" value="ECO:0007669"/>
    <property type="project" value="UniProtKB-UniPathway"/>
</dbReference>
<evidence type="ECO:0000256" key="6">
    <source>
        <dbReference type="ARBA" id="ARBA00022679"/>
    </source>
</evidence>
<dbReference type="SUPFAM" id="SSF52467">
    <property type="entry name" value="DHS-like NAD/FAD-binding domain"/>
    <property type="match status" value="1"/>
</dbReference>
<evidence type="ECO:0000259" key="13">
    <source>
        <dbReference type="Pfam" id="PF02775"/>
    </source>
</evidence>
<dbReference type="InterPro" id="IPR029035">
    <property type="entry name" value="DHS-like_NAD/FAD-binding_dom"/>
</dbReference>
<dbReference type="GO" id="GO:0050660">
    <property type="term" value="F:flavin adenine dinucleotide binding"/>
    <property type="evidence" value="ECO:0007669"/>
    <property type="project" value="InterPro"/>
</dbReference>
<dbReference type="InterPro" id="IPR011766">
    <property type="entry name" value="TPP_enzyme_TPP-bd"/>
</dbReference>
<dbReference type="Gene3D" id="3.40.50.1220">
    <property type="entry name" value="TPP-binding domain"/>
    <property type="match status" value="1"/>
</dbReference>
<dbReference type="CDD" id="cd07035">
    <property type="entry name" value="TPP_PYR_POX_like"/>
    <property type="match status" value="1"/>
</dbReference>
<reference evidence="15 16" key="1">
    <citation type="submission" date="2016-10" db="EMBL/GenBank/DDBJ databases">
        <authorList>
            <person name="de Groot N.N."/>
        </authorList>
    </citation>
    <scope>NUCLEOTIDE SEQUENCE [LARGE SCALE GENOMIC DNA]</scope>
    <source>
        <strain evidence="15 16">DSM 26515</strain>
    </source>
</reference>
<dbReference type="InterPro" id="IPR039368">
    <property type="entry name" value="AHAS_TPP"/>
</dbReference>
<accession>A0A1H6XA11</accession>